<reference evidence="1" key="1">
    <citation type="submission" date="2015-12" db="EMBL/GenBank/DDBJ databases">
        <title>Gene expression during late stages of embryo sac development: a critical building block for successful pollen-pistil interactions.</title>
        <authorList>
            <person name="Liu Y."/>
            <person name="Joly V."/>
            <person name="Sabar M."/>
            <person name="Matton D.P."/>
        </authorList>
    </citation>
    <scope>NUCLEOTIDE SEQUENCE</scope>
</reference>
<accession>A0A0V0HSV1</accession>
<name>A0A0V0HSV1_SOLCH</name>
<evidence type="ECO:0000313" key="1">
    <source>
        <dbReference type="EMBL" id="JAP23316.1"/>
    </source>
</evidence>
<dbReference type="EMBL" id="GEDG01015604">
    <property type="protein sequence ID" value="JAP23316.1"/>
    <property type="molecule type" value="Transcribed_RNA"/>
</dbReference>
<dbReference type="AlphaFoldDB" id="A0A0V0HSV1"/>
<organism evidence="1">
    <name type="scientific">Solanum chacoense</name>
    <name type="common">Chaco potato</name>
    <dbReference type="NCBI Taxonomy" id="4108"/>
    <lineage>
        <taxon>Eukaryota</taxon>
        <taxon>Viridiplantae</taxon>
        <taxon>Streptophyta</taxon>
        <taxon>Embryophyta</taxon>
        <taxon>Tracheophyta</taxon>
        <taxon>Spermatophyta</taxon>
        <taxon>Magnoliopsida</taxon>
        <taxon>eudicotyledons</taxon>
        <taxon>Gunneridae</taxon>
        <taxon>Pentapetalae</taxon>
        <taxon>asterids</taxon>
        <taxon>lamiids</taxon>
        <taxon>Solanales</taxon>
        <taxon>Solanaceae</taxon>
        <taxon>Solanoideae</taxon>
        <taxon>Solaneae</taxon>
        <taxon>Solanum</taxon>
    </lineage>
</organism>
<protein>
    <submittedName>
        <fullName evidence="1">Putative ovule protein</fullName>
    </submittedName>
</protein>
<sequence length="124" mass="14290">MEFDNHPVSEMFLIHTVIYSMKGLLTQQLFIQYLLNRNVPGLESYTLGPDLNHRPRILLGEETGDGLDYKLLHLFQPSTSQRHNFQQETPLLWQSEDHQACCRSSQSAPATCLHVPEMEIPSRI</sequence>
<proteinExistence type="predicted"/>